<dbReference type="PANTHER" id="PTHR30024:SF47">
    <property type="entry name" value="TAURINE-BINDING PERIPLASMIC PROTEIN"/>
    <property type="match status" value="1"/>
</dbReference>
<feature type="chain" id="PRO_5046245004" evidence="4">
    <location>
        <begin position="30"/>
        <end position="347"/>
    </location>
</feature>
<evidence type="ECO:0000256" key="4">
    <source>
        <dbReference type="SAM" id="SignalP"/>
    </source>
</evidence>
<name>A0ABW7IZA5_9VIBR</name>
<evidence type="ECO:0000313" key="7">
    <source>
        <dbReference type="Proteomes" id="UP001607151"/>
    </source>
</evidence>
<evidence type="ECO:0000256" key="2">
    <source>
        <dbReference type="ARBA" id="ARBA00010742"/>
    </source>
</evidence>
<dbReference type="SUPFAM" id="SSF53850">
    <property type="entry name" value="Periplasmic binding protein-like II"/>
    <property type="match status" value="1"/>
</dbReference>
<comment type="subcellular location">
    <subcellularLocation>
        <location evidence="1">Periplasm</location>
    </subcellularLocation>
</comment>
<keyword evidence="7" id="KW-1185">Reference proteome</keyword>
<comment type="caution">
    <text evidence="6">The sequence shown here is derived from an EMBL/GenBank/DDBJ whole genome shotgun (WGS) entry which is preliminary data.</text>
</comment>
<sequence>MSINKKNTLLALVGSLTMFTSFWSTNASAANQEITVGALRFTSHAATFVAVEKGYFKQQGLDVKLKFFQAAQPMAVAVASHDVDYAVTAMSGGLISLADKGAVKVIGGSLSEDPNVDGQKIVVSNKAFDAGLIDPSKLDGKTWAISQAGSSFHYVGSQIEQKEGITLKFKPLQKVGAIIGALKTGQVDAWSIVPHIAKPLAASGAIHIIGNVSDYLPNYQVTTIFTSSKNASDERKQTQAFLTALAKGAADYNAAMVDKTAGPQAQDDMVKLIHKYIYTDRPLEKAAPSIINGSMRLNTDNYLNMASLQNQLDWFQKEKMVKADIKLSDIVDSSYVKTVDSQSTAQE</sequence>
<dbReference type="Proteomes" id="UP001607151">
    <property type="component" value="Unassembled WGS sequence"/>
</dbReference>
<protein>
    <submittedName>
        <fullName evidence="6">ABC transporter substrate-binding protein</fullName>
    </submittedName>
</protein>
<gene>
    <name evidence="6" type="ORF">ACGRQ9_14995</name>
</gene>
<evidence type="ECO:0000256" key="3">
    <source>
        <dbReference type="ARBA" id="ARBA00022729"/>
    </source>
</evidence>
<dbReference type="InterPro" id="IPR015168">
    <property type="entry name" value="SsuA/THI5"/>
</dbReference>
<evidence type="ECO:0000313" key="6">
    <source>
        <dbReference type="EMBL" id="MFH0266751.1"/>
    </source>
</evidence>
<evidence type="ECO:0000256" key="1">
    <source>
        <dbReference type="ARBA" id="ARBA00004418"/>
    </source>
</evidence>
<proteinExistence type="inferred from homology"/>
<dbReference type="PANTHER" id="PTHR30024">
    <property type="entry name" value="ALIPHATIC SULFONATES-BINDING PROTEIN-RELATED"/>
    <property type="match status" value="1"/>
</dbReference>
<feature type="domain" description="SsuA/THI5-like" evidence="5">
    <location>
        <begin position="42"/>
        <end position="251"/>
    </location>
</feature>
<accession>A0ABW7IZA5</accession>
<dbReference type="Gene3D" id="3.40.190.10">
    <property type="entry name" value="Periplasmic binding protein-like II"/>
    <property type="match status" value="2"/>
</dbReference>
<comment type="similarity">
    <text evidence="2">Belongs to the bacterial solute-binding protein SsuA/TauA family.</text>
</comment>
<dbReference type="Pfam" id="PF09084">
    <property type="entry name" value="NMT1"/>
    <property type="match status" value="1"/>
</dbReference>
<dbReference type="EMBL" id="JBIHSN010000003">
    <property type="protein sequence ID" value="MFH0266751.1"/>
    <property type="molecule type" value="Genomic_DNA"/>
</dbReference>
<dbReference type="RefSeq" id="WP_394608405.1">
    <property type="nucleotide sequence ID" value="NZ_JBIHSJ010000004.1"/>
</dbReference>
<feature type="signal peptide" evidence="4">
    <location>
        <begin position="1"/>
        <end position="29"/>
    </location>
</feature>
<organism evidence="6 7">
    <name type="scientific">Vibrio rumoiensis</name>
    <dbReference type="NCBI Taxonomy" id="76258"/>
    <lineage>
        <taxon>Bacteria</taxon>
        <taxon>Pseudomonadati</taxon>
        <taxon>Pseudomonadota</taxon>
        <taxon>Gammaproteobacteria</taxon>
        <taxon>Vibrionales</taxon>
        <taxon>Vibrionaceae</taxon>
        <taxon>Vibrio</taxon>
    </lineage>
</organism>
<keyword evidence="3 4" id="KW-0732">Signal</keyword>
<reference evidence="6 7" key="1">
    <citation type="submission" date="2024-10" db="EMBL/GenBank/DDBJ databases">
        <authorList>
            <person name="Yibar A."/>
            <person name="Saticioglu I.B."/>
            <person name="Duman M."/>
            <person name="Ajmi N."/>
            <person name="Gurler F."/>
            <person name="Ay H."/>
            <person name="Onuk E."/>
            <person name="Guler S."/>
            <person name="Romalde J.L."/>
        </authorList>
    </citation>
    <scope>NUCLEOTIDE SEQUENCE [LARGE SCALE GENOMIC DNA]</scope>
    <source>
        <strain evidence="6 7">14-MA-B</strain>
    </source>
</reference>
<evidence type="ECO:0000259" key="5">
    <source>
        <dbReference type="Pfam" id="PF09084"/>
    </source>
</evidence>